<dbReference type="InterPro" id="IPR039420">
    <property type="entry name" value="WalR-like"/>
</dbReference>
<name>A0A266Q407_9GAMM</name>
<dbReference type="SMART" id="SM00421">
    <property type="entry name" value="HTH_LUXR"/>
    <property type="match status" value="1"/>
</dbReference>
<dbReference type="GO" id="GO:0006355">
    <property type="term" value="P:regulation of DNA-templated transcription"/>
    <property type="evidence" value="ECO:0007669"/>
    <property type="project" value="InterPro"/>
</dbReference>
<gene>
    <name evidence="3" type="ORF">CBP51_15525</name>
</gene>
<comment type="caution">
    <text evidence="3">The sequence shown here is derived from an EMBL/GenBank/DDBJ whole genome shotgun (WGS) entry which is preliminary data.</text>
</comment>
<dbReference type="Pfam" id="PF00196">
    <property type="entry name" value="GerE"/>
    <property type="match status" value="1"/>
</dbReference>
<feature type="domain" description="HTH luxR-type" evidence="2">
    <location>
        <begin position="130"/>
        <end position="194"/>
    </location>
</feature>
<evidence type="ECO:0000256" key="1">
    <source>
        <dbReference type="ARBA" id="ARBA00023125"/>
    </source>
</evidence>
<dbReference type="EMBL" id="NHNI01000002">
    <property type="protein sequence ID" value="OZY84593.1"/>
    <property type="molecule type" value="Genomic_DNA"/>
</dbReference>
<dbReference type="SUPFAM" id="SSF46894">
    <property type="entry name" value="C-terminal effector domain of the bipartite response regulators"/>
    <property type="match status" value="1"/>
</dbReference>
<dbReference type="Gene3D" id="3.40.50.2300">
    <property type="match status" value="1"/>
</dbReference>
<proteinExistence type="predicted"/>
<dbReference type="PANTHER" id="PTHR43214">
    <property type="entry name" value="TWO-COMPONENT RESPONSE REGULATOR"/>
    <property type="match status" value="1"/>
</dbReference>
<accession>A0A266Q407</accession>
<dbReference type="CDD" id="cd06170">
    <property type="entry name" value="LuxR_C_like"/>
    <property type="match status" value="1"/>
</dbReference>
<dbReference type="GO" id="GO:0003677">
    <property type="term" value="F:DNA binding"/>
    <property type="evidence" value="ECO:0007669"/>
    <property type="project" value="UniProtKB-KW"/>
</dbReference>
<dbReference type="InterPro" id="IPR000792">
    <property type="entry name" value="Tscrpt_reg_LuxR_C"/>
</dbReference>
<dbReference type="PROSITE" id="PS50043">
    <property type="entry name" value="HTH_LUXR_2"/>
    <property type="match status" value="1"/>
</dbReference>
<dbReference type="AlphaFoldDB" id="A0A266Q407"/>
<sequence length="197" mass="21097">MPQLFVAPATIHSPHWLQAFPDAQVVDSLSHIEVPGLVWLLLGRAQSFTQIQTLSADGFKVIAMTAIEQTAEARSALEAGASGYVHYLAVPSVLEQIAQSVAVGGVWLGADLMRQLILGAQRLSPITPLPTANLSLLTSRERAVAELVAAGKTNKEVARELDITERTVKAHLGASFEKLGVRDRLQLALAFSNGTKI</sequence>
<dbReference type="RefSeq" id="WP_094985635.1">
    <property type="nucleotide sequence ID" value="NZ_NHNI01000002.1"/>
</dbReference>
<evidence type="ECO:0000313" key="3">
    <source>
        <dbReference type="EMBL" id="OZY84593.1"/>
    </source>
</evidence>
<dbReference type="PRINTS" id="PR00038">
    <property type="entry name" value="HTHLUXR"/>
</dbReference>
<dbReference type="Proteomes" id="UP000216101">
    <property type="component" value="Unassembled WGS sequence"/>
</dbReference>
<evidence type="ECO:0000259" key="2">
    <source>
        <dbReference type="PROSITE" id="PS50043"/>
    </source>
</evidence>
<keyword evidence="4" id="KW-1185">Reference proteome</keyword>
<dbReference type="PANTHER" id="PTHR43214:SF43">
    <property type="entry name" value="TWO-COMPONENT RESPONSE REGULATOR"/>
    <property type="match status" value="1"/>
</dbReference>
<organism evidence="3 4">
    <name type="scientific">Cellvibrio mixtus</name>
    <dbReference type="NCBI Taxonomy" id="39650"/>
    <lineage>
        <taxon>Bacteria</taxon>
        <taxon>Pseudomonadati</taxon>
        <taxon>Pseudomonadota</taxon>
        <taxon>Gammaproteobacteria</taxon>
        <taxon>Cellvibrionales</taxon>
        <taxon>Cellvibrionaceae</taxon>
        <taxon>Cellvibrio</taxon>
    </lineage>
</organism>
<dbReference type="PROSITE" id="PS00622">
    <property type="entry name" value="HTH_LUXR_1"/>
    <property type="match status" value="1"/>
</dbReference>
<reference evidence="4" key="1">
    <citation type="submission" date="2017-05" db="EMBL/GenBank/DDBJ databases">
        <authorList>
            <person name="Barney B.M."/>
        </authorList>
    </citation>
    <scope>NUCLEOTIDE SEQUENCE [LARGE SCALE GENOMIC DNA]</scope>
    <source>
        <strain evidence="4">PSBB022</strain>
    </source>
</reference>
<evidence type="ECO:0000313" key="4">
    <source>
        <dbReference type="Proteomes" id="UP000216101"/>
    </source>
</evidence>
<dbReference type="InterPro" id="IPR016032">
    <property type="entry name" value="Sig_transdc_resp-reg_C-effctor"/>
</dbReference>
<keyword evidence="1" id="KW-0238">DNA-binding</keyword>
<protein>
    <submittedName>
        <fullName evidence="3">Helix-turn-helix transcriptional regulator</fullName>
    </submittedName>
</protein>